<dbReference type="Proteomes" id="UP000305874">
    <property type="component" value="Unassembled WGS sequence"/>
</dbReference>
<organism evidence="3 5">
    <name type="scientific">Pseudoalteromonas ruthenica</name>
    <dbReference type="NCBI Taxonomy" id="151081"/>
    <lineage>
        <taxon>Bacteria</taxon>
        <taxon>Pseudomonadati</taxon>
        <taxon>Pseudomonadota</taxon>
        <taxon>Gammaproteobacteria</taxon>
        <taxon>Alteromonadales</taxon>
        <taxon>Pseudoalteromonadaceae</taxon>
        <taxon>Pseudoalteromonas</taxon>
    </lineage>
</organism>
<dbReference type="EMBL" id="PNCG01000010">
    <property type="protein sequence ID" value="TMP87051.1"/>
    <property type="molecule type" value="Genomic_DNA"/>
</dbReference>
<dbReference type="Pfam" id="PF00563">
    <property type="entry name" value="EAL"/>
    <property type="match status" value="1"/>
</dbReference>
<dbReference type="PIRSF" id="PIRSF003180">
    <property type="entry name" value="DiGMPpdiest_YuxH"/>
    <property type="match status" value="1"/>
</dbReference>
<reference evidence="6" key="3">
    <citation type="submission" date="2019-06" db="EMBL/GenBank/DDBJ databases">
        <title>Co-occurence of chitin degradation, pigmentation and bioactivity in marine Pseudoalteromonas.</title>
        <authorList>
            <person name="Sonnenschein E.C."/>
            <person name="Bech P.K."/>
        </authorList>
    </citation>
    <scope>NUCLEOTIDE SEQUENCE [LARGE SCALE GENOMIC DNA]</scope>
    <source>
        <strain evidence="6">S2897</strain>
    </source>
</reference>
<dbReference type="PANTHER" id="PTHR33525:SF4">
    <property type="entry name" value="CYCLIC DI-GMP PHOSPHODIESTERASE CDGJ"/>
    <property type="match status" value="1"/>
</dbReference>
<dbReference type="GO" id="GO:0016301">
    <property type="term" value="F:kinase activity"/>
    <property type="evidence" value="ECO:0007669"/>
    <property type="project" value="UniProtKB-KW"/>
</dbReference>
<feature type="domain" description="HDOD" evidence="2">
    <location>
        <begin position="199"/>
        <end position="385"/>
    </location>
</feature>
<protein>
    <submittedName>
        <fullName evidence="4">HDOD domain-containing protein</fullName>
    </submittedName>
    <submittedName>
        <fullName evidence="3">Histidine kinase</fullName>
    </submittedName>
</protein>
<dbReference type="InterPro" id="IPR001633">
    <property type="entry name" value="EAL_dom"/>
</dbReference>
<proteinExistence type="predicted"/>
<dbReference type="InterPro" id="IPR035919">
    <property type="entry name" value="EAL_sf"/>
</dbReference>
<dbReference type="eggNOG" id="COG3434">
    <property type="taxonomic scope" value="Bacteria"/>
</dbReference>
<dbReference type="InterPro" id="IPR013976">
    <property type="entry name" value="HDOD"/>
</dbReference>
<dbReference type="Gene3D" id="1.10.3210.10">
    <property type="entry name" value="Hypothetical protein af1432"/>
    <property type="match status" value="1"/>
</dbReference>
<dbReference type="OrthoDB" id="9804751at2"/>
<dbReference type="PROSITE" id="PS50883">
    <property type="entry name" value="EAL"/>
    <property type="match status" value="1"/>
</dbReference>
<name>A0A0F4PJN2_9GAMM</name>
<evidence type="ECO:0000259" key="2">
    <source>
        <dbReference type="PROSITE" id="PS51833"/>
    </source>
</evidence>
<dbReference type="PROSITE" id="PS51833">
    <property type="entry name" value="HDOD"/>
    <property type="match status" value="1"/>
</dbReference>
<dbReference type="SUPFAM" id="SSF141868">
    <property type="entry name" value="EAL domain-like"/>
    <property type="match status" value="1"/>
</dbReference>
<sequence>MDVFVARQAVFNKQQKVVAYELLFRDGEDNRFPNVEDKTATAKLIYDNQLNQGLSFLTGGRKALINFGEQSLHARLGEFLPTDKVVIEILETVEPSEEHYQLCRELFHRGFRLALDDFQYHPQWEKFLKLVRLIKFDLMHSSFEEIDQTLAVLKKYPNIKYLAEKVETQEQYEQAKARGFDFFQGYYFARPQMVKQRDCVARSALIMMIYSMTLKPNINLNKLSEVFSQDTALAYKLLRFINSGLFPLKERMDSIKQALVYLGELRVRRFVSLIVTAHIAHEKPLELTKMSSIRARFCELLAKRYFPHLSSSAFLVGLFSLIDAMLDRPMQSIVEQLPFPDDIANALNGENNTLFYLLELVKAYESGSWWAMQRACVPLNISDEGLPNLHQSAITWSQMFDDL</sequence>
<reference evidence="3 5" key="1">
    <citation type="journal article" date="2015" name="BMC Genomics">
        <title>Genome mining reveals unlocked bioactive potential of marine Gram-negative bacteria.</title>
        <authorList>
            <person name="Machado H."/>
            <person name="Sonnenschein E.C."/>
            <person name="Melchiorsen J."/>
            <person name="Gram L."/>
        </authorList>
    </citation>
    <scope>NUCLEOTIDE SEQUENCE [LARGE SCALE GENOMIC DNA]</scope>
    <source>
        <strain evidence="3 5">S3137</strain>
    </source>
</reference>
<evidence type="ECO:0000259" key="1">
    <source>
        <dbReference type="PROSITE" id="PS50883"/>
    </source>
</evidence>
<dbReference type="Pfam" id="PF08668">
    <property type="entry name" value="HDOD"/>
    <property type="match status" value="1"/>
</dbReference>
<evidence type="ECO:0000313" key="4">
    <source>
        <dbReference type="EMBL" id="TMP87051.1"/>
    </source>
</evidence>
<evidence type="ECO:0000313" key="6">
    <source>
        <dbReference type="Proteomes" id="UP000305874"/>
    </source>
</evidence>
<dbReference type="SUPFAM" id="SSF109604">
    <property type="entry name" value="HD-domain/PDEase-like"/>
    <property type="match status" value="1"/>
</dbReference>
<dbReference type="InterPro" id="IPR014408">
    <property type="entry name" value="dGMP_Pdiesterase_EAL/HD-GYP"/>
</dbReference>
<feature type="domain" description="EAL" evidence="1">
    <location>
        <begin position="1"/>
        <end position="205"/>
    </location>
</feature>
<dbReference type="GeneID" id="58228317"/>
<evidence type="ECO:0000313" key="5">
    <source>
        <dbReference type="Proteomes" id="UP000033664"/>
    </source>
</evidence>
<dbReference type="STRING" id="151081.TW72_07435"/>
<reference evidence="4 6" key="2">
    <citation type="submission" date="2017-12" db="EMBL/GenBank/DDBJ databases">
        <authorList>
            <person name="Paulsen S."/>
            <person name="Gram L.K."/>
        </authorList>
    </citation>
    <scope>NUCLEOTIDE SEQUENCE [LARGE SCALE GENOMIC DNA]</scope>
    <source>
        <strain evidence="4 6">S2897</strain>
    </source>
</reference>
<evidence type="ECO:0000313" key="3">
    <source>
        <dbReference type="EMBL" id="KJZ00505.1"/>
    </source>
</evidence>
<dbReference type="Gene3D" id="3.20.20.450">
    <property type="entry name" value="EAL domain"/>
    <property type="match status" value="1"/>
</dbReference>
<dbReference type="Proteomes" id="UP000033664">
    <property type="component" value="Unassembled WGS sequence"/>
</dbReference>
<dbReference type="PATRIC" id="fig|151081.8.peg.2754"/>
<dbReference type="SMART" id="SM00052">
    <property type="entry name" value="EAL"/>
    <property type="match status" value="1"/>
</dbReference>
<dbReference type="AlphaFoldDB" id="A0A0F4PJN2"/>
<accession>A0A0F4PJN2</accession>
<keyword evidence="3" id="KW-0808">Transferase</keyword>
<comment type="caution">
    <text evidence="3">The sequence shown here is derived from an EMBL/GenBank/DDBJ whole genome shotgun (WGS) entry which is preliminary data.</text>
</comment>
<dbReference type="EMBL" id="JXXZ01000006">
    <property type="protein sequence ID" value="KJZ00505.1"/>
    <property type="molecule type" value="Genomic_DNA"/>
</dbReference>
<dbReference type="PANTHER" id="PTHR33525">
    <property type="match status" value="1"/>
</dbReference>
<dbReference type="InterPro" id="IPR052340">
    <property type="entry name" value="RNase_Y/CdgJ"/>
</dbReference>
<dbReference type="RefSeq" id="WP_022946791.1">
    <property type="nucleotide sequence ID" value="NZ_CP023397.1"/>
</dbReference>
<keyword evidence="3" id="KW-0418">Kinase</keyword>
<reference evidence="4" key="4">
    <citation type="submission" date="2019-09" db="EMBL/GenBank/DDBJ databases">
        <title>Co-occurence of chitin degradation, pigmentation and bioactivity in marine Pseudoalteromonas.</title>
        <authorList>
            <person name="Sonnenschein E.C."/>
            <person name="Bech P.K."/>
        </authorList>
    </citation>
    <scope>NUCLEOTIDE SEQUENCE</scope>
    <source>
        <strain evidence="4">S2897</strain>
    </source>
</reference>
<keyword evidence="5" id="KW-1185">Reference proteome</keyword>
<gene>
    <name evidence="4" type="ORF">CWC05_11340</name>
    <name evidence="3" type="ORF">TW72_07435</name>
</gene>